<protein>
    <recommendedName>
        <fullName evidence="8">Phosphate-specific transport system accessory protein PhoU</fullName>
    </recommendedName>
</protein>
<dbReference type="InterPro" id="IPR026022">
    <property type="entry name" value="PhoU_dom"/>
</dbReference>
<keyword evidence="11" id="KW-1185">Reference proteome</keyword>
<evidence type="ECO:0000256" key="7">
    <source>
        <dbReference type="ARBA" id="ARBA00056181"/>
    </source>
</evidence>
<evidence type="ECO:0000256" key="8">
    <source>
        <dbReference type="PIRNR" id="PIRNR003107"/>
    </source>
</evidence>
<dbReference type="GO" id="GO:0005737">
    <property type="term" value="C:cytoplasm"/>
    <property type="evidence" value="ECO:0007669"/>
    <property type="project" value="UniProtKB-SubCell"/>
</dbReference>
<evidence type="ECO:0000256" key="2">
    <source>
        <dbReference type="ARBA" id="ARBA00008107"/>
    </source>
</evidence>
<dbReference type="AlphaFoldDB" id="A0A975J127"/>
<feature type="domain" description="PhoU" evidence="9">
    <location>
        <begin position="21"/>
        <end position="107"/>
    </location>
</feature>
<name>A0A975J127_9BACT</name>
<dbReference type="EMBL" id="CP073100">
    <property type="protein sequence ID" value="QUE52081.1"/>
    <property type="molecule type" value="Genomic_DNA"/>
</dbReference>
<dbReference type="Proteomes" id="UP000676169">
    <property type="component" value="Chromosome"/>
</dbReference>
<evidence type="ECO:0000313" key="10">
    <source>
        <dbReference type="EMBL" id="QUE52081.1"/>
    </source>
</evidence>
<evidence type="ECO:0000256" key="1">
    <source>
        <dbReference type="ARBA" id="ARBA00004496"/>
    </source>
</evidence>
<keyword evidence="4 8" id="KW-0813">Transport</keyword>
<evidence type="ECO:0000256" key="4">
    <source>
        <dbReference type="ARBA" id="ARBA00022448"/>
    </source>
</evidence>
<evidence type="ECO:0000259" key="9">
    <source>
        <dbReference type="Pfam" id="PF01895"/>
    </source>
</evidence>
<accession>A0A975J127</accession>
<dbReference type="PANTHER" id="PTHR42930">
    <property type="entry name" value="PHOSPHATE-SPECIFIC TRANSPORT SYSTEM ACCESSORY PROTEIN PHOU"/>
    <property type="match status" value="1"/>
</dbReference>
<dbReference type="InterPro" id="IPR028366">
    <property type="entry name" value="PhoU"/>
</dbReference>
<dbReference type="RefSeq" id="WP_211632609.1">
    <property type="nucleotide sequence ID" value="NZ_CP073100.1"/>
</dbReference>
<evidence type="ECO:0000256" key="5">
    <source>
        <dbReference type="ARBA" id="ARBA00022490"/>
    </source>
</evidence>
<dbReference type="PANTHER" id="PTHR42930:SF3">
    <property type="entry name" value="PHOSPHATE-SPECIFIC TRANSPORT SYSTEM ACCESSORY PROTEIN PHOU"/>
    <property type="match status" value="1"/>
</dbReference>
<dbReference type="InterPro" id="IPR038078">
    <property type="entry name" value="PhoU-like_sf"/>
</dbReference>
<dbReference type="SUPFAM" id="SSF109755">
    <property type="entry name" value="PhoU-like"/>
    <property type="match status" value="1"/>
</dbReference>
<dbReference type="GO" id="GO:0030643">
    <property type="term" value="P:intracellular phosphate ion homeostasis"/>
    <property type="evidence" value="ECO:0007669"/>
    <property type="project" value="InterPro"/>
</dbReference>
<dbReference type="FunFam" id="1.20.58.220:FF:000004">
    <property type="entry name" value="Phosphate-specific transport system accessory protein PhoU"/>
    <property type="match status" value="1"/>
</dbReference>
<keyword evidence="6 8" id="KW-0592">Phosphate transport</keyword>
<dbReference type="NCBIfam" id="TIGR02135">
    <property type="entry name" value="phoU_full"/>
    <property type="match status" value="1"/>
</dbReference>
<gene>
    <name evidence="10" type="primary">phoU</name>
    <name evidence="10" type="ORF">KBB96_04125</name>
</gene>
<dbReference type="KEGG" id="lamb:KBB96_04125"/>
<reference evidence="10" key="1">
    <citation type="submission" date="2021-04" db="EMBL/GenBank/DDBJ databases">
        <title>Luteolibacter sp. 32A isolated from the skin of an Anderson's salamander (Ambystoma andersonii).</title>
        <authorList>
            <person name="Spergser J."/>
            <person name="Busse H.-J."/>
        </authorList>
    </citation>
    <scope>NUCLEOTIDE SEQUENCE</scope>
    <source>
        <strain evidence="10">32A</strain>
    </source>
</reference>
<dbReference type="GO" id="GO:0045936">
    <property type="term" value="P:negative regulation of phosphate metabolic process"/>
    <property type="evidence" value="ECO:0007669"/>
    <property type="project" value="InterPro"/>
</dbReference>
<dbReference type="Pfam" id="PF01895">
    <property type="entry name" value="PhoU"/>
    <property type="match status" value="2"/>
</dbReference>
<evidence type="ECO:0000313" key="11">
    <source>
        <dbReference type="Proteomes" id="UP000676169"/>
    </source>
</evidence>
<feature type="domain" description="PhoU" evidence="9">
    <location>
        <begin position="128"/>
        <end position="206"/>
    </location>
</feature>
<dbReference type="Gene3D" id="1.20.58.220">
    <property type="entry name" value="Phosphate transport system protein phou homolog 2, domain 2"/>
    <property type="match status" value="1"/>
</dbReference>
<evidence type="ECO:0000256" key="6">
    <source>
        <dbReference type="ARBA" id="ARBA00022592"/>
    </source>
</evidence>
<proteinExistence type="inferred from homology"/>
<comment type="function">
    <text evidence="7 8">Plays a role in the regulation of phosphate uptake.</text>
</comment>
<comment type="similarity">
    <text evidence="2 8">Belongs to the PhoU family.</text>
</comment>
<organism evidence="10 11">
    <name type="scientific">Luteolibacter ambystomatis</name>
    <dbReference type="NCBI Taxonomy" id="2824561"/>
    <lineage>
        <taxon>Bacteria</taxon>
        <taxon>Pseudomonadati</taxon>
        <taxon>Verrucomicrobiota</taxon>
        <taxon>Verrucomicrobiia</taxon>
        <taxon>Verrucomicrobiales</taxon>
        <taxon>Verrucomicrobiaceae</taxon>
        <taxon>Luteolibacter</taxon>
    </lineage>
</organism>
<comment type="subunit">
    <text evidence="3 8">Homodimer.</text>
</comment>
<keyword evidence="5 8" id="KW-0963">Cytoplasm</keyword>
<dbReference type="PIRSF" id="PIRSF003107">
    <property type="entry name" value="PhoU"/>
    <property type="match status" value="1"/>
</dbReference>
<evidence type="ECO:0000256" key="3">
    <source>
        <dbReference type="ARBA" id="ARBA00011738"/>
    </source>
</evidence>
<comment type="subcellular location">
    <subcellularLocation>
        <location evidence="1 8">Cytoplasm</location>
    </subcellularLocation>
</comment>
<sequence length="228" mass="25498">MQQHILKDFDHAMTTLRGEVLTMAGLARLNLERAIQALLDRNVELANAVIADDNEVDELERRVDQLGMDVLVRFHPVASDLRLVVTAMKISMNLERISDHAVSISKRARKLAVGPELPDINLIEPLYTLADHLLRDAISSFSDRNAKLGESLHARDKELDRLHRDATATFGSRIEETGRSEEYLHLILIVRSLERVGDMAANIGENAVFLDVAKDIRHEAGRKVADVG</sequence>
<dbReference type="GO" id="GO:0006817">
    <property type="term" value="P:phosphate ion transport"/>
    <property type="evidence" value="ECO:0007669"/>
    <property type="project" value="UniProtKB-KW"/>
</dbReference>